<organism evidence="1">
    <name type="scientific">Arion vulgaris</name>
    <dbReference type="NCBI Taxonomy" id="1028688"/>
    <lineage>
        <taxon>Eukaryota</taxon>
        <taxon>Metazoa</taxon>
        <taxon>Spiralia</taxon>
        <taxon>Lophotrochozoa</taxon>
        <taxon>Mollusca</taxon>
        <taxon>Gastropoda</taxon>
        <taxon>Heterobranchia</taxon>
        <taxon>Euthyneura</taxon>
        <taxon>Panpulmonata</taxon>
        <taxon>Eupulmonata</taxon>
        <taxon>Stylommatophora</taxon>
        <taxon>Helicina</taxon>
        <taxon>Arionoidea</taxon>
        <taxon>Arionidae</taxon>
        <taxon>Arion</taxon>
    </lineage>
</organism>
<dbReference type="AlphaFoldDB" id="A0A0B6Y5Z0"/>
<reference evidence="1" key="1">
    <citation type="submission" date="2014-12" db="EMBL/GenBank/DDBJ databases">
        <title>Insight into the proteome of Arion vulgaris.</title>
        <authorList>
            <person name="Aradska J."/>
            <person name="Bulat T."/>
            <person name="Smidak R."/>
            <person name="Sarate P."/>
            <person name="Gangsoo J."/>
            <person name="Sialana F."/>
            <person name="Bilban M."/>
            <person name="Lubec G."/>
        </authorList>
    </citation>
    <scope>NUCLEOTIDE SEQUENCE</scope>
    <source>
        <tissue evidence="1">Skin</tissue>
    </source>
</reference>
<accession>A0A0B6Y5Z0</accession>
<sequence length="61" mass="7148">MTETAPSSCLDVECEQKQQTRSQQYEAEIRETQWPIIYSPEYNIGLWGIEKLHPFDAGKWS</sequence>
<evidence type="ECO:0000313" key="1">
    <source>
        <dbReference type="EMBL" id="CEK50915.1"/>
    </source>
</evidence>
<protein>
    <submittedName>
        <fullName evidence="1">Uncharacterized protein</fullName>
    </submittedName>
</protein>
<proteinExistence type="predicted"/>
<gene>
    <name evidence="1" type="primary">ORF11994</name>
</gene>
<dbReference type="EMBL" id="HACG01004050">
    <property type="protein sequence ID" value="CEK50915.1"/>
    <property type="molecule type" value="Transcribed_RNA"/>
</dbReference>
<feature type="non-terminal residue" evidence="1">
    <location>
        <position position="61"/>
    </location>
</feature>
<name>A0A0B6Y5Z0_9EUPU</name>